<dbReference type="GO" id="GO:0005634">
    <property type="term" value="C:nucleus"/>
    <property type="evidence" value="ECO:0007669"/>
    <property type="project" value="UniProtKB-SubCell"/>
</dbReference>
<dbReference type="InterPro" id="IPR038867">
    <property type="entry name" value="WAC"/>
</dbReference>
<evidence type="ECO:0000313" key="8">
    <source>
        <dbReference type="Proteomes" id="UP000027135"/>
    </source>
</evidence>
<dbReference type="PROSITE" id="PS01159">
    <property type="entry name" value="WW_DOMAIN_1"/>
    <property type="match status" value="1"/>
</dbReference>
<dbReference type="Pfam" id="PF00397">
    <property type="entry name" value="WW"/>
    <property type="match status" value="1"/>
</dbReference>
<accession>A0A067RIV1</accession>
<dbReference type="SUPFAM" id="SSF51045">
    <property type="entry name" value="WW domain"/>
    <property type="match status" value="1"/>
</dbReference>
<dbReference type="Proteomes" id="UP000027135">
    <property type="component" value="Unassembled WGS sequence"/>
</dbReference>
<feature type="domain" description="WW" evidence="6">
    <location>
        <begin position="169"/>
        <end position="196"/>
    </location>
</feature>
<evidence type="ECO:0000256" key="3">
    <source>
        <dbReference type="ARBA" id="ARBA00023242"/>
    </source>
</evidence>
<dbReference type="EMBL" id="KK852480">
    <property type="protein sequence ID" value="KDR22963.1"/>
    <property type="molecule type" value="Genomic_DNA"/>
</dbReference>
<dbReference type="PROSITE" id="PS50020">
    <property type="entry name" value="WW_DOMAIN_2"/>
    <property type="match status" value="1"/>
</dbReference>
<dbReference type="CDD" id="cd00201">
    <property type="entry name" value="WW"/>
    <property type="match status" value="1"/>
</dbReference>
<keyword evidence="2" id="KW-0156">Chromatin regulator</keyword>
<dbReference type="FunCoup" id="A0A067RIV1">
    <property type="interactions" value="2456"/>
</dbReference>
<dbReference type="InterPro" id="IPR001202">
    <property type="entry name" value="WW_dom"/>
</dbReference>
<feature type="compositionally biased region" description="Basic and acidic residues" evidence="5">
    <location>
        <begin position="193"/>
        <end position="214"/>
    </location>
</feature>
<name>A0A067RIV1_ZOONE</name>
<proteinExistence type="predicted"/>
<evidence type="ECO:0000256" key="2">
    <source>
        <dbReference type="ARBA" id="ARBA00022853"/>
    </source>
</evidence>
<dbReference type="GO" id="GO:1904263">
    <property type="term" value="P:positive regulation of TORC1 signaling"/>
    <property type="evidence" value="ECO:0007669"/>
    <property type="project" value="TreeGrafter"/>
</dbReference>
<organism evidence="7 8">
    <name type="scientific">Zootermopsis nevadensis</name>
    <name type="common">Dampwood termite</name>
    <dbReference type="NCBI Taxonomy" id="136037"/>
    <lineage>
        <taxon>Eukaryota</taxon>
        <taxon>Metazoa</taxon>
        <taxon>Ecdysozoa</taxon>
        <taxon>Arthropoda</taxon>
        <taxon>Hexapoda</taxon>
        <taxon>Insecta</taxon>
        <taxon>Pterygota</taxon>
        <taxon>Neoptera</taxon>
        <taxon>Polyneoptera</taxon>
        <taxon>Dictyoptera</taxon>
        <taxon>Blattodea</taxon>
        <taxon>Blattoidea</taxon>
        <taxon>Termitoidae</taxon>
        <taxon>Termopsidae</taxon>
        <taxon>Zootermopsis</taxon>
    </lineage>
</organism>
<gene>
    <name evidence="7" type="ORF">L798_00300</name>
</gene>
<dbReference type="STRING" id="136037.A0A067RIV1"/>
<dbReference type="Gene3D" id="2.20.70.10">
    <property type="match status" value="1"/>
</dbReference>
<dbReference type="SMART" id="SM00456">
    <property type="entry name" value="WW"/>
    <property type="match status" value="1"/>
</dbReference>
<keyword evidence="4" id="KW-0175">Coiled coil</keyword>
<dbReference type="GO" id="GO:0006325">
    <property type="term" value="P:chromatin organization"/>
    <property type="evidence" value="ECO:0007669"/>
    <property type="project" value="UniProtKB-KW"/>
</dbReference>
<dbReference type="PANTHER" id="PTHR15911:SF6">
    <property type="entry name" value="WW DOMAIN-CONTAINING ADAPTER PROTEIN WITH COILED-COIL"/>
    <property type="match status" value="1"/>
</dbReference>
<dbReference type="GO" id="GO:0000993">
    <property type="term" value="F:RNA polymerase II complex binding"/>
    <property type="evidence" value="ECO:0007669"/>
    <property type="project" value="TreeGrafter"/>
</dbReference>
<feature type="compositionally biased region" description="Basic and acidic residues" evidence="5">
    <location>
        <begin position="153"/>
        <end position="170"/>
    </location>
</feature>
<dbReference type="InParanoid" id="A0A067RIV1"/>
<dbReference type="AlphaFoldDB" id="A0A067RIV1"/>
<evidence type="ECO:0000259" key="6">
    <source>
        <dbReference type="PROSITE" id="PS50020"/>
    </source>
</evidence>
<feature type="compositionally biased region" description="Basic and acidic residues" evidence="5">
    <location>
        <begin position="78"/>
        <end position="128"/>
    </location>
</feature>
<keyword evidence="8" id="KW-1185">Reference proteome</keyword>
<reference evidence="7 8" key="1">
    <citation type="journal article" date="2014" name="Nat. Commun.">
        <title>Molecular traces of alternative social organization in a termite genome.</title>
        <authorList>
            <person name="Terrapon N."/>
            <person name="Li C."/>
            <person name="Robertson H.M."/>
            <person name="Ji L."/>
            <person name="Meng X."/>
            <person name="Booth W."/>
            <person name="Chen Z."/>
            <person name="Childers C.P."/>
            <person name="Glastad K.M."/>
            <person name="Gokhale K."/>
            <person name="Gowin J."/>
            <person name="Gronenberg W."/>
            <person name="Hermansen R.A."/>
            <person name="Hu H."/>
            <person name="Hunt B.G."/>
            <person name="Huylmans A.K."/>
            <person name="Khalil S.M."/>
            <person name="Mitchell R.D."/>
            <person name="Munoz-Torres M.C."/>
            <person name="Mustard J.A."/>
            <person name="Pan H."/>
            <person name="Reese J.T."/>
            <person name="Scharf M.E."/>
            <person name="Sun F."/>
            <person name="Vogel H."/>
            <person name="Xiao J."/>
            <person name="Yang W."/>
            <person name="Yang Z."/>
            <person name="Yang Z."/>
            <person name="Zhou J."/>
            <person name="Zhu J."/>
            <person name="Brent C.S."/>
            <person name="Elsik C.G."/>
            <person name="Goodisman M.A."/>
            <person name="Liberles D.A."/>
            <person name="Roe R.M."/>
            <person name="Vargo E.L."/>
            <person name="Vilcinskas A."/>
            <person name="Wang J."/>
            <person name="Bornberg-Bauer E."/>
            <person name="Korb J."/>
            <person name="Zhang G."/>
            <person name="Liebig J."/>
        </authorList>
    </citation>
    <scope>NUCLEOTIDE SEQUENCE [LARGE SCALE GENOMIC DNA]</scope>
    <source>
        <tissue evidence="7">Whole organism</tissue>
    </source>
</reference>
<evidence type="ECO:0000256" key="4">
    <source>
        <dbReference type="SAM" id="Coils"/>
    </source>
</evidence>
<evidence type="ECO:0000256" key="5">
    <source>
        <dbReference type="SAM" id="MobiDB-lite"/>
    </source>
</evidence>
<keyword evidence="3" id="KW-0539">Nucleus</keyword>
<feature type="coiled-coil region" evidence="4">
    <location>
        <begin position="629"/>
        <end position="659"/>
    </location>
</feature>
<feature type="compositionally biased region" description="Low complexity" evidence="5">
    <location>
        <begin position="323"/>
        <end position="334"/>
    </location>
</feature>
<dbReference type="GO" id="GO:0003682">
    <property type="term" value="F:chromatin binding"/>
    <property type="evidence" value="ECO:0007669"/>
    <property type="project" value="TreeGrafter"/>
</dbReference>
<dbReference type="OMA" id="FEPADDW"/>
<sequence length="660" mass="73547">MVMHARKPQRISDGYFEKHQAHPYQNSKYSSSKGNYDGRYNHERMRDSPNGNSYRSDSPDSQSPRERNYQTKSSYLQKIREKERENRDYKSREKYSDCARSPKDKRSRESRDSEHRTNHDRSSTEKIILHPIKLTAQNASSRDSQRKPLHNSCQEKREERDRIARVGDWSEHISSSGKKYYYNCKTEVSQWEKPREWMERERIRDKARDREVDRNYSSSSSRSSHDKHSSSRPSISNLRDPAPKSASSRQADKRDVYWNNQSSGSRDETDAHDRRKHLDGESQAQDMDISPGDSTPTSETSYTHTPTSRGTSHQQQQPPPQVQPQTQQQQAPPQMSSEHHNSNTTGPVLLATALPHLVSHPPHPHISTSTSTTSMARGNNLYQQPGKSSTQQIPSPVQQSSTSSAPSMVPAPLQVSVAAPGPGPGPPVTLANLPRLLSQITGAKNLEQSELSPQKALQTLQTALLLSRQVSLEPGAAGTVGGGVSAGLNNQHPSQPLQPLKVDTTNTTSIGEGPPTPTHSESQDCVDARKLSSPPSNLSSLQNLAQAGVGSCSSLHALRPQGPHLTPSLANHYRDDLVNHVRGWPADALEKQAQKLSEEGHTMGSLQCTRVSADLKTARSIVRLTEIQATLQEQRILFLRQQIKTLEQLKSQNSFMSDES</sequence>
<feature type="region of interest" description="Disordered" evidence="5">
    <location>
        <begin position="1"/>
        <end position="170"/>
    </location>
</feature>
<dbReference type="InterPro" id="IPR036020">
    <property type="entry name" value="WW_dom_sf"/>
</dbReference>
<feature type="compositionally biased region" description="Polar residues" evidence="5">
    <location>
        <begin position="375"/>
        <end position="406"/>
    </location>
</feature>
<dbReference type="OrthoDB" id="10072039at2759"/>
<evidence type="ECO:0000313" key="7">
    <source>
        <dbReference type="EMBL" id="KDR22963.1"/>
    </source>
</evidence>
<dbReference type="PANTHER" id="PTHR15911">
    <property type="entry name" value="WW DOMAIN-CONTAINING ADAPTER PROTEIN WITH COILED-COIL"/>
    <property type="match status" value="1"/>
</dbReference>
<feature type="compositionally biased region" description="Polar residues" evidence="5">
    <location>
        <begin position="23"/>
        <end position="34"/>
    </location>
</feature>
<evidence type="ECO:0000256" key="1">
    <source>
        <dbReference type="ARBA" id="ARBA00004123"/>
    </source>
</evidence>
<feature type="region of interest" description="Disordered" evidence="5">
    <location>
        <begin position="483"/>
        <end position="537"/>
    </location>
</feature>
<comment type="subcellular location">
    <subcellularLocation>
        <location evidence="1">Nucleus</location>
    </subcellularLocation>
</comment>
<feature type="compositionally biased region" description="Low complexity" evidence="5">
    <location>
        <begin position="354"/>
        <end position="374"/>
    </location>
</feature>
<dbReference type="eggNOG" id="KOG0152">
    <property type="taxonomic scope" value="Eukaryota"/>
</dbReference>
<feature type="compositionally biased region" description="Polar residues" evidence="5">
    <location>
        <begin position="488"/>
        <end position="510"/>
    </location>
</feature>
<feature type="compositionally biased region" description="Basic and acidic residues" evidence="5">
    <location>
        <begin position="265"/>
        <end position="280"/>
    </location>
</feature>
<feature type="region of interest" description="Disordered" evidence="5">
    <location>
        <begin position="193"/>
        <end position="409"/>
    </location>
</feature>
<feature type="compositionally biased region" description="Polar residues" evidence="5">
    <location>
        <begin position="292"/>
        <end position="313"/>
    </location>
</feature>
<feature type="compositionally biased region" description="Polar residues" evidence="5">
    <location>
        <begin position="49"/>
        <end position="62"/>
    </location>
</feature>
<dbReference type="GO" id="GO:0010506">
    <property type="term" value="P:regulation of autophagy"/>
    <property type="evidence" value="ECO:0007669"/>
    <property type="project" value="TreeGrafter"/>
</dbReference>
<protein>
    <submittedName>
        <fullName evidence="7">WW domain-containing adapter protein with coiled-coil</fullName>
    </submittedName>
</protein>